<name>A0A1G2C065_9BACT</name>
<proteinExistence type="predicted"/>
<protein>
    <submittedName>
        <fullName evidence="2">Uncharacterized protein</fullName>
    </submittedName>
</protein>
<sequence>MYKLIYSKKVIIITAAVVLFIFSQWLAVKLVYNHKINGAPAKFLASLYNLKAGVIEEEEDNVYVYLKDFFENYEFANRLLTAQAATNEQFANLQQDKNEISELVWSKLLKQAWLKKVAIANDIAIKEEDVNYYMEAMGGQEKVAEAIKSQGISMEEYRYFLIEPDLLEALVYNYFLANFEDERGVSKIQEAYMFLESESGANWEEVVTKYGEDEILSGSTFWLSEEELVDVYEPIKEVGEDGFSKIVQVPGGYIIWHVNSIVEEDDKKMWEMSGIFVYAQGIDDFFDTYLNSVEVTRKY</sequence>
<keyword evidence="1" id="KW-0812">Transmembrane</keyword>
<evidence type="ECO:0000313" key="3">
    <source>
        <dbReference type="Proteomes" id="UP000177626"/>
    </source>
</evidence>
<dbReference type="AlphaFoldDB" id="A0A1G2C065"/>
<evidence type="ECO:0000256" key="1">
    <source>
        <dbReference type="SAM" id="Phobius"/>
    </source>
</evidence>
<keyword evidence="1" id="KW-0472">Membrane</keyword>
<dbReference type="Proteomes" id="UP000177626">
    <property type="component" value="Unassembled WGS sequence"/>
</dbReference>
<dbReference type="EMBL" id="MHKQ01000017">
    <property type="protein sequence ID" value="OGY93777.1"/>
    <property type="molecule type" value="Genomic_DNA"/>
</dbReference>
<feature type="transmembrane region" description="Helical" evidence="1">
    <location>
        <begin position="12"/>
        <end position="32"/>
    </location>
</feature>
<evidence type="ECO:0000313" key="2">
    <source>
        <dbReference type="EMBL" id="OGY93777.1"/>
    </source>
</evidence>
<accession>A0A1G2C065</accession>
<keyword evidence="1" id="KW-1133">Transmembrane helix</keyword>
<reference evidence="2 3" key="1">
    <citation type="journal article" date="2016" name="Nat. Commun.">
        <title>Thousands of microbial genomes shed light on interconnected biogeochemical processes in an aquifer system.</title>
        <authorList>
            <person name="Anantharaman K."/>
            <person name="Brown C.T."/>
            <person name="Hug L.A."/>
            <person name="Sharon I."/>
            <person name="Castelle C.J."/>
            <person name="Probst A.J."/>
            <person name="Thomas B.C."/>
            <person name="Singh A."/>
            <person name="Wilkins M.J."/>
            <person name="Karaoz U."/>
            <person name="Brodie E.L."/>
            <person name="Williams K.H."/>
            <person name="Hubbard S.S."/>
            <person name="Banfield J.F."/>
        </authorList>
    </citation>
    <scope>NUCLEOTIDE SEQUENCE [LARGE SCALE GENOMIC DNA]</scope>
</reference>
<dbReference type="InterPro" id="IPR027304">
    <property type="entry name" value="Trigger_fact/SurA_dom_sf"/>
</dbReference>
<dbReference type="SUPFAM" id="SSF109998">
    <property type="entry name" value="Triger factor/SurA peptide-binding domain-like"/>
    <property type="match status" value="1"/>
</dbReference>
<comment type="caution">
    <text evidence="2">The sequence shown here is derived from an EMBL/GenBank/DDBJ whole genome shotgun (WGS) entry which is preliminary data.</text>
</comment>
<organism evidence="2 3">
    <name type="scientific">Candidatus Komeilibacteria bacterium RIFOXYC1_FULL_37_11</name>
    <dbReference type="NCBI Taxonomy" id="1798555"/>
    <lineage>
        <taxon>Bacteria</taxon>
        <taxon>Candidatus Komeiliibacteriota</taxon>
    </lineage>
</organism>
<gene>
    <name evidence="2" type="ORF">A2406_04380</name>
</gene>